<accession>A0A9E8SLK2</accession>
<reference evidence="1" key="1">
    <citation type="submission" date="2022-11" db="EMBL/GenBank/DDBJ databases">
        <title>Dyadobacter pollutisoli sp. nov., isolated from plastic dumped soil.</title>
        <authorList>
            <person name="Kim J.M."/>
            <person name="Kim K.R."/>
            <person name="Lee J.K."/>
            <person name="Hao L."/>
            <person name="Jeon C.O."/>
        </authorList>
    </citation>
    <scope>NUCLEOTIDE SEQUENCE</scope>
    <source>
        <strain evidence="1">U1</strain>
    </source>
</reference>
<evidence type="ECO:0000313" key="1">
    <source>
        <dbReference type="EMBL" id="WAC11881.1"/>
    </source>
</evidence>
<dbReference type="RefSeq" id="WP_267609927.1">
    <property type="nucleotide sequence ID" value="NZ_CP112998.1"/>
</dbReference>
<sequence>MKEFKKIKGKYQGKVCYKIEEIWHKRFHKNDSIISLEGFPDFVRLGKDVIEFKEHGYPKGGRSRFHADIDTMLRLHRDDDVRSRLALVICGMALDAISLNSKIADASIVKALQMTIQKIYEDKPVAVARTKKVNDNELVTSDFLKEFENTNWQCYERKDTKQGDNWGIAVSILKIGNSQSGDFIRLYDKIAKPTKPTYTGTGHYLSHSSYLEIRLVSKEVPGKINFLLLKIGEKPIEQSVLIGFSLKFSRSYNRYLTKTVYLKKKDINHKYKPHEVQESDNNLIPYTLFEKTSSEESVNYSVPDKSKEVEVEEEKVEKKKVPLEEIDLEIRQFLWNRRRNRMSMPADISNANPNDNESSIQHWQEKRFQETMSEDLLTTLVRKFLVVYQGYNGVETKPASAQKLRKEVQYDSLELRKNPVSMIFEASYKHSITNSPGDVTVMEFVGKARRSGTNAQIILEQKKSNKPHEGILTGTSTQGNYILINFSIWEPVTHDTVIEGLLTRIVDDRTGPACYRCFLVVDKRKNGSESSDESCVPKMIKSFLQGTENSLTMSVPIKKRTF</sequence>
<organism evidence="1 2">
    <name type="scientific">Dyadobacter pollutisoli</name>
    <dbReference type="NCBI Taxonomy" id="2910158"/>
    <lineage>
        <taxon>Bacteria</taxon>
        <taxon>Pseudomonadati</taxon>
        <taxon>Bacteroidota</taxon>
        <taxon>Cytophagia</taxon>
        <taxon>Cytophagales</taxon>
        <taxon>Spirosomataceae</taxon>
        <taxon>Dyadobacter</taxon>
    </lineage>
</organism>
<proteinExistence type="predicted"/>
<gene>
    <name evidence="1" type="ORF">ON006_29640</name>
</gene>
<dbReference type="AlphaFoldDB" id="A0A9E8SLK2"/>
<protein>
    <submittedName>
        <fullName evidence="1">Uncharacterized protein</fullName>
    </submittedName>
</protein>
<dbReference type="Proteomes" id="UP001164653">
    <property type="component" value="Chromosome"/>
</dbReference>
<keyword evidence="2" id="KW-1185">Reference proteome</keyword>
<evidence type="ECO:0000313" key="2">
    <source>
        <dbReference type="Proteomes" id="UP001164653"/>
    </source>
</evidence>
<dbReference type="KEGG" id="dpf:ON006_29640"/>
<dbReference type="EMBL" id="CP112998">
    <property type="protein sequence ID" value="WAC11881.1"/>
    <property type="molecule type" value="Genomic_DNA"/>
</dbReference>
<name>A0A9E8SLK2_9BACT</name>